<evidence type="ECO:0000313" key="2">
    <source>
        <dbReference type="Proteomes" id="UP000285326"/>
    </source>
</evidence>
<accession>A0A420IAU8</accession>
<comment type="caution">
    <text evidence="1">The sequence shown here is derived from an EMBL/GenBank/DDBJ whole genome shotgun (WGS) entry which is preliminary data.</text>
</comment>
<reference evidence="1 2" key="1">
    <citation type="journal article" date="2018" name="BMC Genomics">
        <title>Comparative genome analyses reveal sequence features reflecting distinct modes of host-adaptation between dicot and monocot powdery mildew.</title>
        <authorList>
            <person name="Wu Y."/>
            <person name="Ma X."/>
            <person name="Pan Z."/>
            <person name="Kale S.D."/>
            <person name="Song Y."/>
            <person name="King H."/>
            <person name="Zhang Q."/>
            <person name="Presley C."/>
            <person name="Deng X."/>
            <person name="Wei C.I."/>
            <person name="Xiao S."/>
        </authorList>
    </citation>
    <scope>NUCLEOTIDE SEQUENCE [LARGE SCALE GENOMIC DNA]</scope>
    <source>
        <strain evidence="1">UMSG1</strain>
    </source>
</reference>
<proteinExistence type="predicted"/>
<evidence type="ECO:0000313" key="1">
    <source>
        <dbReference type="EMBL" id="RKF71651.1"/>
    </source>
</evidence>
<organism evidence="1 2">
    <name type="scientific">Golovinomyces cichoracearum</name>
    <dbReference type="NCBI Taxonomy" id="62708"/>
    <lineage>
        <taxon>Eukaryota</taxon>
        <taxon>Fungi</taxon>
        <taxon>Dikarya</taxon>
        <taxon>Ascomycota</taxon>
        <taxon>Pezizomycotina</taxon>
        <taxon>Leotiomycetes</taxon>
        <taxon>Erysiphales</taxon>
        <taxon>Erysiphaceae</taxon>
        <taxon>Golovinomyces</taxon>
    </lineage>
</organism>
<sequence>MSTASAKAQLEVGNQVSSSADAFASTAELEVEAAIAVAVEKASDRSAAQAFAFARECMQMHQHSTAELEGSKGRSLLKGCYAHALPEATHSSARGGLAIWSRQL</sequence>
<dbReference type="Proteomes" id="UP000285326">
    <property type="component" value="Unassembled WGS sequence"/>
</dbReference>
<protein>
    <submittedName>
        <fullName evidence="1">Uncharacterized protein</fullName>
    </submittedName>
</protein>
<dbReference type="AlphaFoldDB" id="A0A420IAU8"/>
<name>A0A420IAU8_9PEZI</name>
<gene>
    <name evidence="1" type="ORF">GcM1_250079b</name>
</gene>
<dbReference type="EMBL" id="MCBS01025059">
    <property type="protein sequence ID" value="RKF71651.1"/>
    <property type="molecule type" value="Genomic_DNA"/>
</dbReference>